<dbReference type="InterPro" id="IPR041347">
    <property type="entry name" value="MftR_C"/>
</dbReference>
<evidence type="ECO:0000256" key="3">
    <source>
        <dbReference type="ARBA" id="ARBA00023163"/>
    </source>
</evidence>
<dbReference type="Pfam" id="PF17754">
    <property type="entry name" value="TetR_C_14"/>
    <property type="match status" value="1"/>
</dbReference>
<dbReference type="Proteomes" id="UP000198864">
    <property type="component" value="Unassembled WGS sequence"/>
</dbReference>
<feature type="domain" description="HTH tetR-type" evidence="5">
    <location>
        <begin position="17"/>
        <end position="77"/>
    </location>
</feature>
<keyword evidence="3" id="KW-0804">Transcription</keyword>
<sequence>MTDTDHAAPGRRDRKKAQTRAALTAAALRLVAERGLEHVTVEEISEAADVSSRTFFNYFTCKDEALTDDPALDGNPVVARLAAAPAQVSALQAVRVALDESVDSIQADRELWRLRLTVITQNPALLPRLVAGNSATEQAMVAVVATRLGVGLDHGHPPLVVAVAGAAFRTAMLRWAAGDDERPLHDFVDEAFAAIAAGLPDPPAFS</sequence>
<dbReference type="Gene3D" id="1.10.357.10">
    <property type="entry name" value="Tetracycline Repressor, domain 2"/>
    <property type="match status" value="1"/>
</dbReference>
<dbReference type="PANTHER" id="PTHR30055">
    <property type="entry name" value="HTH-TYPE TRANSCRIPTIONAL REGULATOR RUTR"/>
    <property type="match status" value="1"/>
</dbReference>
<evidence type="ECO:0000256" key="1">
    <source>
        <dbReference type="ARBA" id="ARBA00023015"/>
    </source>
</evidence>
<dbReference type="EMBL" id="FMCR01000002">
    <property type="protein sequence ID" value="SCE93707.1"/>
    <property type="molecule type" value="Genomic_DNA"/>
</dbReference>
<evidence type="ECO:0000313" key="6">
    <source>
        <dbReference type="EMBL" id="SCE93707.1"/>
    </source>
</evidence>
<gene>
    <name evidence="6" type="ORF">GA0070561_2565</name>
</gene>
<proteinExistence type="predicted"/>
<dbReference type="Pfam" id="PF00440">
    <property type="entry name" value="TetR_N"/>
    <property type="match status" value="1"/>
</dbReference>
<dbReference type="SUPFAM" id="SSF46689">
    <property type="entry name" value="Homeodomain-like"/>
    <property type="match status" value="1"/>
</dbReference>
<name>A0A1C4WBT7_9ACTN</name>
<dbReference type="GO" id="GO:0003700">
    <property type="term" value="F:DNA-binding transcription factor activity"/>
    <property type="evidence" value="ECO:0007669"/>
    <property type="project" value="TreeGrafter"/>
</dbReference>
<organism evidence="6 7">
    <name type="scientific">Micromonospora saelicesensis</name>
    <dbReference type="NCBI Taxonomy" id="285676"/>
    <lineage>
        <taxon>Bacteria</taxon>
        <taxon>Bacillati</taxon>
        <taxon>Actinomycetota</taxon>
        <taxon>Actinomycetes</taxon>
        <taxon>Micromonosporales</taxon>
        <taxon>Micromonosporaceae</taxon>
        <taxon>Micromonospora</taxon>
    </lineage>
</organism>
<protein>
    <submittedName>
        <fullName evidence="6">Transcriptional regulator, TetR family</fullName>
    </submittedName>
</protein>
<evidence type="ECO:0000313" key="7">
    <source>
        <dbReference type="Proteomes" id="UP000198864"/>
    </source>
</evidence>
<dbReference type="AlphaFoldDB" id="A0A1C4WBT7"/>
<dbReference type="GO" id="GO:0000976">
    <property type="term" value="F:transcription cis-regulatory region binding"/>
    <property type="evidence" value="ECO:0007669"/>
    <property type="project" value="TreeGrafter"/>
</dbReference>
<accession>A0A1C4WBT7</accession>
<dbReference type="PROSITE" id="PS50977">
    <property type="entry name" value="HTH_TETR_2"/>
    <property type="match status" value="1"/>
</dbReference>
<dbReference type="InterPro" id="IPR001647">
    <property type="entry name" value="HTH_TetR"/>
</dbReference>
<reference evidence="6 7" key="1">
    <citation type="submission" date="2016-06" db="EMBL/GenBank/DDBJ databases">
        <authorList>
            <person name="Kjaerup R.B."/>
            <person name="Dalgaard T.S."/>
            <person name="Juul-Madsen H.R."/>
        </authorList>
    </citation>
    <scope>NUCLEOTIDE SEQUENCE [LARGE SCALE GENOMIC DNA]</scope>
    <source>
        <strain evidence="6 7">DSM 44871</strain>
    </source>
</reference>
<dbReference type="PANTHER" id="PTHR30055:SF238">
    <property type="entry name" value="MYCOFACTOCIN BIOSYNTHESIS TRANSCRIPTIONAL REGULATOR MFTR-RELATED"/>
    <property type="match status" value="1"/>
</dbReference>
<keyword evidence="2 4" id="KW-0238">DNA-binding</keyword>
<dbReference type="Gene3D" id="1.10.10.60">
    <property type="entry name" value="Homeodomain-like"/>
    <property type="match status" value="1"/>
</dbReference>
<evidence type="ECO:0000259" key="5">
    <source>
        <dbReference type="PROSITE" id="PS50977"/>
    </source>
</evidence>
<evidence type="ECO:0000256" key="4">
    <source>
        <dbReference type="PROSITE-ProRule" id="PRU00335"/>
    </source>
</evidence>
<dbReference type="InterPro" id="IPR050109">
    <property type="entry name" value="HTH-type_TetR-like_transc_reg"/>
</dbReference>
<feature type="DNA-binding region" description="H-T-H motif" evidence="4">
    <location>
        <begin position="40"/>
        <end position="59"/>
    </location>
</feature>
<dbReference type="STRING" id="285676.GA0070561_2565"/>
<dbReference type="RefSeq" id="WP_091399233.1">
    <property type="nucleotide sequence ID" value="NZ_FMCR01000002.1"/>
</dbReference>
<dbReference type="InterPro" id="IPR009057">
    <property type="entry name" value="Homeodomain-like_sf"/>
</dbReference>
<evidence type="ECO:0000256" key="2">
    <source>
        <dbReference type="ARBA" id="ARBA00023125"/>
    </source>
</evidence>
<keyword evidence="1" id="KW-0805">Transcription regulation</keyword>